<reference evidence="2 3" key="1">
    <citation type="journal article" date="2021" name="Nat. Commun.">
        <title>Genetic determinants of endophytism in the Arabidopsis root mycobiome.</title>
        <authorList>
            <person name="Mesny F."/>
            <person name="Miyauchi S."/>
            <person name="Thiergart T."/>
            <person name="Pickel B."/>
            <person name="Atanasova L."/>
            <person name="Karlsson M."/>
            <person name="Huettel B."/>
            <person name="Barry K.W."/>
            <person name="Haridas S."/>
            <person name="Chen C."/>
            <person name="Bauer D."/>
            <person name="Andreopoulos W."/>
            <person name="Pangilinan J."/>
            <person name="LaButti K."/>
            <person name="Riley R."/>
            <person name="Lipzen A."/>
            <person name="Clum A."/>
            <person name="Drula E."/>
            <person name="Henrissat B."/>
            <person name="Kohler A."/>
            <person name="Grigoriev I.V."/>
            <person name="Martin F.M."/>
            <person name="Hacquard S."/>
        </authorList>
    </citation>
    <scope>NUCLEOTIDE SEQUENCE [LARGE SCALE GENOMIC DNA]</scope>
    <source>
        <strain evidence="2 3">MPI-SDFR-AT-0080</strain>
    </source>
</reference>
<feature type="compositionally biased region" description="Polar residues" evidence="1">
    <location>
        <begin position="190"/>
        <end position="200"/>
    </location>
</feature>
<comment type="caution">
    <text evidence="2">The sequence shown here is derived from an EMBL/GenBank/DDBJ whole genome shotgun (WGS) entry which is preliminary data.</text>
</comment>
<gene>
    <name evidence="2" type="ORF">B0J12DRAFT_224320</name>
</gene>
<feature type="compositionally biased region" description="Basic and acidic residues" evidence="1">
    <location>
        <begin position="169"/>
        <end position="188"/>
    </location>
</feature>
<proteinExistence type="predicted"/>
<name>A0ABQ8GPX7_9PEZI</name>
<accession>A0ABQ8GPX7</accession>
<feature type="compositionally biased region" description="Pro residues" evidence="1">
    <location>
        <begin position="78"/>
        <end position="98"/>
    </location>
</feature>
<feature type="compositionally biased region" description="Basic and acidic residues" evidence="1">
    <location>
        <begin position="117"/>
        <end position="130"/>
    </location>
</feature>
<keyword evidence="3" id="KW-1185">Reference proteome</keyword>
<protein>
    <submittedName>
        <fullName evidence="2">Uncharacterized protein</fullName>
    </submittedName>
</protein>
<feature type="compositionally biased region" description="Basic and acidic residues" evidence="1">
    <location>
        <begin position="142"/>
        <end position="158"/>
    </location>
</feature>
<organism evidence="2 3">
    <name type="scientific">Macrophomina phaseolina</name>
    <dbReference type="NCBI Taxonomy" id="35725"/>
    <lineage>
        <taxon>Eukaryota</taxon>
        <taxon>Fungi</taxon>
        <taxon>Dikarya</taxon>
        <taxon>Ascomycota</taxon>
        <taxon>Pezizomycotina</taxon>
        <taxon>Dothideomycetes</taxon>
        <taxon>Dothideomycetes incertae sedis</taxon>
        <taxon>Botryosphaeriales</taxon>
        <taxon>Botryosphaeriaceae</taxon>
        <taxon>Macrophomina</taxon>
    </lineage>
</organism>
<feature type="compositionally biased region" description="Low complexity" evidence="1">
    <location>
        <begin position="23"/>
        <end position="35"/>
    </location>
</feature>
<dbReference type="EMBL" id="JAGTJR010000003">
    <property type="protein sequence ID" value="KAH7062047.1"/>
    <property type="molecule type" value="Genomic_DNA"/>
</dbReference>
<evidence type="ECO:0000313" key="3">
    <source>
        <dbReference type="Proteomes" id="UP000774617"/>
    </source>
</evidence>
<feature type="compositionally biased region" description="Basic residues" evidence="1">
    <location>
        <begin position="159"/>
        <end position="168"/>
    </location>
</feature>
<feature type="region of interest" description="Disordered" evidence="1">
    <location>
        <begin position="18"/>
        <end position="208"/>
    </location>
</feature>
<sequence>MCLLRVQEEQPVPYRVVSRRSHYSSYSPPRSRVSRTIIEERPPPSVVSHHTEKTRISSPGAKVIPAPQPVPVFVKPEAPLPPPPPPPASSKPPSPPPVHYVEVSPASSHDSVSESDYIVREHEIRRERMAEYSPASSSFTDRSPRYETFRYVEPPDEHHHHHHHHYQGRSRERSMSRDRRSYHDDPRASYRSTRIEVNTSRRPREYWR</sequence>
<evidence type="ECO:0000256" key="1">
    <source>
        <dbReference type="SAM" id="MobiDB-lite"/>
    </source>
</evidence>
<dbReference type="Proteomes" id="UP000774617">
    <property type="component" value="Unassembled WGS sequence"/>
</dbReference>
<evidence type="ECO:0000313" key="2">
    <source>
        <dbReference type="EMBL" id="KAH7062047.1"/>
    </source>
</evidence>